<gene>
    <name evidence="2" type="ORF">TREES_T100019230</name>
</gene>
<dbReference type="InParanoid" id="L9L9Q3"/>
<accession>L9L9Q3</accession>
<evidence type="ECO:0000313" key="2">
    <source>
        <dbReference type="EMBL" id="ELW70447.1"/>
    </source>
</evidence>
<name>L9L9Q3_TUPCH</name>
<feature type="transmembrane region" description="Helical" evidence="1">
    <location>
        <begin position="287"/>
        <end position="312"/>
    </location>
</feature>
<keyword evidence="1" id="KW-1133">Transmembrane helix</keyword>
<feature type="transmembrane region" description="Helical" evidence="1">
    <location>
        <begin position="167"/>
        <end position="195"/>
    </location>
</feature>
<proteinExistence type="predicted"/>
<evidence type="ECO:0000313" key="3">
    <source>
        <dbReference type="Proteomes" id="UP000011518"/>
    </source>
</evidence>
<evidence type="ECO:0000256" key="1">
    <source>
        <dbReference type="SAM" id="Phobius"/>
    </source>
</evidence>
<keyword evidence="1" id="KW-0812">Transmembrane</keyword>
<sequence length="318" mass="32794">MVVGTRVIRESEVVSSEETSVLNASAEVMRDVSVVSVAVVAVMVGAEDALIEEVVEAIDVVERRAELTITAGAAVLMLPMVEETAVEVVVVVEEDVGRVVDTAEVVLGIAVDEIEKTVVLVGSCEELEGTDIVAEVEMDCVVAKEDEVVKVTRTGLVAVADVLEKGVVVGAICVVLAVAEVLVAAHVIMATGVVVEEGIEVAMVVADVVAEDVKIWAMVGTAVLMTELGVTSCLVKGKEGMIMVEGKLGVPSVVVWGSEVGTGADDTAVRVVTEVSGSYSMVVSSNVLEFIIVMSSVVASVLGIVSAEAAVVSSEVLE</sequence>
<reference evidence="3" key="1">
    <citation type="submission" date="2012-07" db="EMBL/GenBank/DDBJ databases">
        <title>Genome of the Chinese tree shrew, a rising model animal genetically related to primates.</title>
        <authorList>
            <person name="Zhang G."/>
            <person name="Fan Y."/>
            <person name="Yao Y."/>
            <person name="Huang Z."/>
        </authorList>
    </citation>
    <scope>NUCLEOTIDE SEQUENCE [LARGE SCALE GENOMIC DNA]</scope>
</reference>
<reference evidence="3" key="2">
    <citation type="journal article" date="2013" name="Nat. Commun.">
        <title>Genome of the Chinese tree shrew.</title>
        <authorList>
            <person name="Fan Y."/>
            <person name="Huang Z.Y."/>
            <person name="Cao C.C."/>
            <person name="Chen C.S."/>
            <person name="Chen Y.X."/>
            <person name="Fan D.D."/>
            <person name="He J."/>
            <person name="Hou H.L."/>
            <person name="Hu L."/>
            <person name="Hu X.T."/>
            <person name="Jiang X.T."/>
            <person name="Lai R."/>
            <person name="Lang Y.S."/>
            <person name="Liang B."/>
            <person name="Liao S.G."/>
            <person name="Mu D."/>
            <person name="Ma Y.Y."/>
            <person name="Niu Y.Y."/>
            <person name="Sun X.Q."/>
            <person name="Xia J.Q."/>
            <person name="Xiao J."/>
            <person name="Xiong Z.Q."/>
            <person name="Xu L."/>
            <person name="Yang L."/>
            <person name="Zhang Y."/>
            <person name="Zhao W."/>
            <person name="Zhao X.D."/>
            <person name="Zheng Y.T."/>
            <person name="Zhou J.M."/>
            <person name="Zhu Y.B."/>
            <person name="Zhang G.J."/>
            <person name="Wang J."/>
            <person name="Yao Y.G."/>
        </authorList>
    </citation>
    <scope>NUCLEOTIDE SEQUENCE [LARGE SCALE GENOMIC DNA]</scope>
</reference>
<organism evidence="2 3">
    <name type="scientific">Tupaia chinensis</name>
    <name type="common">Chinese tree shrew</name>
    <name type="synonym">Tupaia belangeri chinensis</name>
    <dbReference type="NCBI Taxonomy" id="246437"/>
    <lineage>
        <taxon>Eukaryota</taxon>
        <taxon>Metazoa</taxon>
        <taxon>Chordata</taxon>
        <taxon>Craniata</taxon>
        <taxon>Vertebrata</taxon>
        <taxon>Euteleostomi</taxon>
        <taxon>Mammalia</taxon>
        <taxon>Eutheria</taxon>
        <taxon>Euarchontoglires</taxon>
        <taxon>Scandentia</taxon>
        <taxon>Tupaiidae</taxon>
        <taxon>Tupaia</taxon>
    </lineage>
</organism>
<dbReference type="Proteomes" id="UP000011518">
    <property type="component" value="Unassembled WGS sequence"/>
</dbReference>
<keyword evidence="1" id="KW-0472">Membrane</keyword>
<keyword evidence="3" id="KW-1185">Reference proteome</keyword>
<dbReference type="AlphaFoldDB" id="L9L9Q3"/>
<feature type="transmembrane region" description="Helical" evidence="1">
    <location>
        <begin position="215"/>
        <end position="235"/>
    </location>
</feature>
<protein>
    <submittedName>
        <fullName evidence="2">Uncharacterized protein</fullName>
    </submittedName>
</protein>
<dbReference type="EMBL" id="KB320495">
    <property type="protein sequence ID" value="ELW70447.1"/>
    <property type="molecule type" value="Genomic_DNA"/>
</dbReference>